<dbReference type="RefSeq" id="XP_002504610.1">
    <property type="nucleotide sequence ID" value="XM_002504564.1"/>
</dbReference>
<reference evidence="2 3" key="1">
    <citation type="journal article" date="2009" name="Science">
        <title>Green evolution and dynamic adaptations revealed by genomes of the marine picoeukaryotes Micromonas.</title>
        <authorList>
            <person name="Worden A.Z."/>
            <person name="Lee J.H."/>
            <person name="Mock T."/>
            <person name="Rouze P."/>
            <person name="Simmons M.P."/>
            <person name="Aerts A.L."/>
            <person name="Allen A.E."/>
            <person name="Cuvelier M.L."/>
            <person name="Derelle E."/>
            <person name="Everett M.V."/>
            <person name="Foulon E."/>
            <person name="Grimwood J."/>
            <person name="Gundlach H."/>
            <person name="Henrissat B."/>
            <person name="Napoli C."/>
            <person name="McDonald S.M."/>
            <person name="Parker M.S."/>
            <person name="Rombauts S."/>
            <person name="Salamov A."/>
            <person name="Von Dassow P."/>
            <person name="Badger J.H."/>
            <person name="Coutinho P.M."/>
            <person name="Demir E."/>
            <person name="Dubchak I."/>
            <person name="Gentemann C."/>
            <person name="Eikrem W."/>
            <person name="Gready J.E."/>
            <person name="John U."/>
            <person name="Lanier W."/>
            <person name="Lindquist E.A."/>
            <person name="Lucas S."/>
            <person name="Mayer K.F."/>
            <person name="Moreau H."/>
            <person name="Not F."/>
            <person name="Otillar R."/>
            <person name="Panaud O."/>
            <person name="Pangilinan J."/>
            <person name="Paulsen I."/>
            <person name="Piegu B."/>
            <person name="Poliakov A."/>
            <person name="Robbens S."/>
            <person name="Schmutz J."/>
            <person name="Toulza E."/>
            <person name="Wyss T."/>
            <person name="Zelensky A."/>
            <person name="Zhou K."/>
            <person name="Armbrust E.V."/>
            <person name="Bhattacharya D."/>
            <person name="Goodenough U.W."/>
            <person name="Van de Peer Y."/>
            <person name="Grigoriev I.V."/>
        </authorList>
    </citation>
    <scope>NUCLEOTIDE SEQUENCE [LARGE SCALE GENOMIC DNA]</scope>
    <source>
        <strain evidence="3">RCC299 / NOUM17</strain>
    </source>
</reference>
<name>C1ECA7_MICCC</name>
<sequence length="229" mass="23750">MPDLDKIARASGMDPETMRGHAQRLWKHMDELAEKSPDEYRSFLEKQAANAGVDPNKAFGPAGGAGGTGADPKDIAAAAEARRAAAATAAAATARRDGVGERMSPSLLTKVAGLSSSSSARVGAATRDEPHALIEEVNGTGVRHEVRVTRGAGGVPVAVEVTCVMPIGVTSAKDADVTVSGRYVHVECAGVGEKTCIALPIPVDPDDVSAVFKKKERRLTLRLTPASSE</sequence>
<accession>C1ECA7</accession>
<organism evidence="2 3">
    <name type="scientific">Micromonas commoda (strain RCC299 / NOUM17 / CCMP2709)</name>
    <name type="common">Picoplanktonic green alga</name>
    <dbReference type="NCBI Taxonomy" id="296587"/>
    <lineage>
        <taxon>Eukaryota</taxon>
        <taxon>Viridiplantae</taxon>
        <taxon>Chlorophyta</taxon>
        <taxon>Mamiellophyceae</taxon>
        <taxon>Mamiellales</taxon>
        <taxon>Mamiellaceae</taxon>
        <taxon>Micromonas</taxon>
    </lineage>
</organism>
<keyword evidence="3" id="KW-1185">Reference proteome</keyword>
<dbReference type="InParanoid" id="C1ECA7"/>
<evidence type="ECO:0000256" key="1">
    <source>
        <dbReference type="SAM" id="MobiDB-lite"/>
    </source>
</evidence>
<feature type="region of interest" description="Disordered" evidence="1">
    <location>
        <begin position="52"/>
        <end position="71"/>
    </location>
</feature>
<dbReference type="CDD" id="cd00298">
    <property type="entry name" value="ACD_sHsps_p23-like"/>
    <property type="match status" value="1"/>
</dbReference>
<proteinExistence type="predicted"/>
<evidence type="ECO:0000313" key="2">
    <source>
        <dbReference type="EMBL" id="ACO65868.1"/>
    </source>
</evidence>
<dbReference type="AlphaFoldDB" id="C1ECA7"/>
<dbReference type="GeneID" id="8246159"/>
<feature type="region of interest" description="Disordered" evidence="1">
    <location>
        <begin position="1"/>
        <end position="21"/>
    </location>
</feature>
<dbReference type="OrthoDB" id="545063at2759"/>
<gene>
    <name evidence="2" type="ORF">MICPUN_61352</name>
</gene>
<dbReference type="KEGG" id="mis:MICPUN_61352"/>
<dbReference type="Proteomes" id="UP000002009">
    <property type="component" value="Chromosome 9"/>
</dbReference>
<evidence type="ECO:0000313" key="3">
    <source>
        <dbReference type="Proteomes" id="UP000002009"/>
    </source>
</evidence>
<protein>
    <submittedName>
        <fullName evidence="2">Uncharacterized protein</fullName>
    </submittedName>
</protein>
<dbReference type="EMBL" id="CP001329">
    <property type="protein sequence ID" value="ACO65868.1"/>
    <property type="molecule type" value="Genomic_DNA"/>
</dbReference>